<evidence type="ECO:0000256" key="3">
    <source>
        <dbReference type="ARBA" id="ARBA00022722"/>
    </source>
</evidence>
<comment type="subunit">
    <text evidence="12 13">Monomer. Binds crRNA and tracrRNA.</text>
</comment>
<keyword evidence="7" id="KW-0460">Magnesium</keyword>
<comment type="function">
    <text evidence="13">CRISPR (clustered regularly interspaced short palindromic repeat) is an adaptive immune system that provides protection against mobile genetic elements (viruses, transposable elements and conjugative plasmids). CRISPR clusters contain spacers, sequences complementary to antecedent mobile elements, and target invading nucleic acids. CRISPR clusters are transcribed and processed into CRISPR RNA (crRNA). In type II CRISPR systems correct processing of pre-crRNA requires a trans-encoded small RNA (tracrRNA), endogenous ribonuclease 3 (rnc) and this protein. The tracrRNA serves as a guide for ribonuclease 3-aided processing of pre-crRNA. Subsequently Cas9/crRNA/tracrRNA endonucleolytically cleaves linear or circular dsDNA target complementary to the spacer; Cas9 is inactive in the absence of the 2 guide RNAs (gRNA). Cas9 recognizes the protospacer adjacent motif (PAM) in the CRISPR repeat sequences to help distinguish self versus nonself, as targets within the bacterial CRISPR locus do not have PAMs. PAM recognition is also required for catalytic activity.</text>
</comment>
<dbReference type="InterPro" id="IPR055228">
    <property type="entry name" value="Cas9_RuvC"/>
</dbReference>
<dbReference type="RefSeq" id="WP_154314774.1">
    <property type="nucleotide sequence ID" value="NZ_WKRA01000015.1"/>
</dbReference>
<dbReference type="Pfam" id="PF16592">
    <property type="entry name" value="Cas9_REC"/>
    <property type="match status" value="1"/>
</dbReference>
<dbReference type="Pfam" id="PF13395">
    <property type="entry name" value="HNH_4"/>
    <property type="match status" value="1"/>
</dbReference>
<dbReference type="Proteomes" id="UP000431304">
    <property type="component" value="Unassembled WGS sequence"/>
</dbReference>
<feature type="active site" description="Proton acceptor for HNH nuclease domain" evidence="13">
    <location>
        <position position="868"/>
    </location>
</feature>
<dbReference type="GO" id="GO:0043571">
    <property type="term" value="P:maintenance of CRISPR repeat elements"/>
    <property type="evidence" value="ECO:0007669"/>
    <property type="project" value="UniProtKB-UniRule"/>
</dbReference>
<proteinExistence type="inferred from homology"/>
<dbReference type="EMBL" id="WKRA01000015">
    <property type="protein sequence ID" value="MSD16446.1"/>
    <property type="molecule type" value="Genomic_DNA"/>
</dbReference>
<dbReference type="InterPro" id="IPR032237">
    <property type="entry name" value="Cas9_PI"/>
</dbReference>
<dbReference type="InterPro" id="IPR033114">
    <property type="entry name" value="HNH_CAS9"/>
</dbReference>
<dbReference type="InterPro" id="IPR028629">
    <property type="entry name" value="Cas9"/>
</dbReference>
<dbReference type="HAMAP" id="MF_01480">
    <property type="entry name" value="Cas9"/>
    <property type="match status" value="1"/>
</dbReference>
<comment type="cofactor">
    <cofactor evidence="1">
        <name>Mg(2+)</name>
        <dbReference type="ChEBI" id="CHEBI:18420"/>
    </cofactor>
</comment>
<keyword evidence="6 13" id="KW-0378">Hydrolase</keyword>
<evidence type="ECO:0000256" key="5">
    <source>
        <dbReference type="ARBA" id="ARBA00022759"/>
    </source>
</evidence>
<evidence type="ECO:0000256" key="4">
    <source>
        <dbReference type="ARBA" id="ARBA00022723"/>
    </source>
</evidence>
<evidence type="ECO:0000256" key="12">
    <source>
        <dbReference type="ARBA" id="ARBA00046380"/>
    </source>
</evidence>
<evidence type="ECO:0000313" key="15">
    <source>
        <dbReference type="EMBL" id="MSD16446.1"/>
    </source>
</evidence>
<comment type="caution">
    <text evidence="15">The sequence shown here is derived from an EMBL/GenBank/DDBJ whole genome shotgun (WGS) entry which is preliminary data.</text>
</comment>
<dbReference type="EC" id="3.1.-.-" evidence="13"/>
<feature type="active site" description="For RuvC-like nuclease domain" evidence="13">
    <location>
        <position position="12"/>
    </location>
</feature>
<evidence type="ECO:0000259" key="14">
    <source>
        <dbReference type="PROSITE" id="PS51749"/>
    </source>
</evidence>
<name>A0A844E363_EUBRA</name>
<evidence type="ECO:0000256" key="11">
    <source>
        <dbReference type="ARBA" id="ARBA00023211"/>
    </source>
</evidence>
<evidence type="ECO:0000256" key="13">
    <source>
        <dbReference type="HAMAP-Rule" id="MF_01480"/>
    </source>
</evidence>
<gene>
    <name evidence="13 15" type="primary">cas9</name>
    <name evidence="15" type="ORF">GKE72_10275</name>
</gene>
<dbReference type="Pfam" id="PF22702">
    <property type="entry name" value="Cas9_RuvC"/>
    <property type="match status" value="1"/>
</dbReference>
<organism evidence="15 16">
    <name type="scientific">Eubacterium ramulus</name>
    <dbReference type="NCBI Taxonomy" id="39490"/>
    <lineage>
        <taxon>Bacteria</taxon>
        <taxon>Bacillati</taxon>
        <taxon>Bacillota</taxon>
        <taxon>Clostridia</taxon>
        <taxon>Eubacteriales</taxon>
        <taxon>Eubacteriaceae</taxon>
        <taxon>Eubacterium</taxon>
    </lineage>
</organism>
<evidence type="ECO:0000256" key="10">
    <source>
        <dbReference type="ARBA" id="ARBA00023125"/>
    </source>
</evidence>
<evidence type="ECO:0000256" key="2">
    <source>
        <dbReference type="ARBA" id="ARBA00005244"/>
    </source>
</evidence>
<dbReference type="GO" id="GO:0016787">
    <property type="term" value="F:hydrolase activity"/>
    <property type="evidence" value="ECO:0007669"/>
    <property type="project" value="UniProtKB-KW"/>
</dbReference>
<keyword evidence="8 13" id="KW-0694">RNA-binding</keyword>
<evidence type="ECO:0000256" key="9">
    <source>
        <dbReference type="ARBA" id="ARBA00023118"/>
    </source>
</evidence>
<evidence type="ECO:0000256" key="6">
    <source>
        <dbReference type="ARBA" id="ARBA00022801"/>
    </source>
</evidence>
<keyword evidence="4" id="KW-0479">Metal-binding</keyword>
<evidence type="ECO:0000256" key="8">
    <source>
        <dbReference type="ARBA" id="ARBA00022884"/>
    </source>
</evidence>
<keyword evidence="11" id="KW-0464">Manganese</keyword>
<dbReference type="GO" id="GO:0046872">
    <property type="term" value="F:metal ion binding"/>
    <property type="evidence" value="ECO:0007669"/>
    <property type="project" value="UniProtKB-UniRule"/>
</dbReference>
<keyword evidence="10 13" id="KW-0238">DNA-binding</keyword>
<sequence length="1377" mass="158962">METKFTYYLGLDMGTDSLGWAVTDSSYHILRAKGKDLWGVRLFPAAETSVDRRTYRVNRRRRQREVARIGALKELFADEIEKVDPGFFVRLDESKFHMEDRSENNKQKYGLFADKLFSDAEYYKKYPTIFHLRKELLESEEPHDVRLVYLALLNMFKHRGHFLNSSLQIEGENSNIAEAYQMFVDTLKDEELDFPEQVSGERLQEIFRSSDSRKKKVENLLAEMNLSKKQKREIQFVNLICGLKGKLSELFPDKEYDEEQKKIAFSFQDSDYEDKENTIQELLDESEMNMIYAVKAVHDSGVLSGIMNGERYLSVARVASYEKHKKDLQILKDVLKKYDIKEYFEMFRNESAKSESYSAYVGSVKYHGTFRRGLSGGKQEDLYKHIKKVLGKFPQDDEGVTYILEEIETESFLPKQLTASNGVIPNQVHAREMLAILKHAELYLPFLQKKDDTGLSVSEKILKLFMFQIPYYVGPLGQEYKDKKGYNVWAERKEPGKIYPWNFEEKIDVKKSAEKFIGRMVRRCTYLSGEQALPKQSLLYEKFQVLNELNNLRIRGEKIPVSLKQEIYHDLFGDGKKVSMTRLTNYLLQNGVISSEEKDSCISGIDGGFHNSLSSVGKFKGVFGDTVHTDEHRKMIEDIIFWGTVFGDGKKLLKEKVEEVYGNQLTEAQKKRIFGFKFSGWGRLSKAFLTMEGASKDDEEIKGLIQAMWDTNCNLMELLSDRFTYKDKLNEMVTTAEKPLCEWKIEDLDEMYLSAPVKRMVWQTIRVVDEVQQIMGCPPKRIFVEMTRSDGEKGKRTVSRQKKLVDLYKALGKEGKTWSEELNNTPEGQFRIKKLYLYYLQMGKCMYTGESIELEPLMNDNHLYDIDHIYPRHFIKDDNISNNLVLVKKERNAHKSDSFPIEPEIRNKMMPFWKSLRKKGFLTEEKYNRLTRMSAFTDEEKAAFISRQLVETSQGTKAITQIFEQAFANSEIVFSKASVVSAFRQKFDCYKVRCVNNYHHAHDAYLNIVAGNTYRVKFTSNPLNFIKEAKKNPNSRENRYNMDKIFEWDVTRNGETAWVAQTKEHPGTIQLVKKYLNKNSPLITKLAHEKHGGITQKVTIFSAKKAESGNTDAYIPVKMNDPRLSDVTKYGGVTTIAVAGYTLLEYKAGGKTVRSLEALPIYLGGSKNLTEEQMVEYFSNVLQQENKKKVVSDVNIRKKMIPMGALIKYNGFYYYLGGKTNADMYIRDAVQVCFAPKDMEYIKKVDKAVSNNDYSEKDNGVGTTVLTKEKNVSLYKNICEKYALTIFKKKKGTIKTIVQKGKEVFEHDLTIEEQCIVLRNLMLNFQTGDSVDLHLIKGSAATGTMKLNKKVSNAEELKLIDQSVTGVFSREIDLLTI</sequence>
<dbReference type="PROSITE" id="PS51749">
    <property type="entry name" value="HNH_CAS9"/>
    <property type="match status" value="1"/>
</dbReference>
<comment type="domain">
    <text evidence="13">Has 2 endonuclease domains. The discontinuous RuvC-like domain cleaves the target DNA noncomplementary to crRNA while the HNH nuclease domain cleaves the target DNA complementary to crRNA.</text>
</comment>
<dbReference type="GO" id="GO:0004519">
    <property type="term" value="F:endonuclease activity"/>
    <property type="evidence" value="ECO:0007669"/>
    <property type="project" value="UniProtKB-UniRule"/>
</dbReference>
<dbReference type="GO" id="GO:0003677">
    <property type="term" value="F:DNA binding"/>
    <property type="evidence" value="ECO:0007669"/>
    <property type="project" value="UniProtKB-UniRule"/>
</dbReference>
<keyword evidence="5 13" id="KW-0255">Endonuclease</keyword>
<dbReference type="GO" id="GO:0051607">
    <property type="term" value="P:defense response to virus"/>
    <property type="evidence" value="ECO:0007669"/>
    <property type="project" value="UniProtKB-UniRule"/>
</dbReference>
<dbReference type="InterPro" id="IPR003615">
    <property type="entry name" value="HNH_nuc"/>
</dbReference>
<reference evidence="15 16" key="1">
    <citation type="journal article" date="2019" name="Nat. Med.">
        <title>A library of human gut bacterial isolates paired with longitudinal multiomics data enables mechanistic microbiome research.</title>
        <authorList>
            <person name="Poyet M."/>
            <person name="Groussin M."/>
            <person name="Gibbons S.M."/>
            <person name="Avila-Pacheco J."/>
            <person name="Jiang X."/>
            <person name="Kearney S.M."/>
            <person name="Perrotta A.R."/>
            <person name="Berdy B."/>
            <person name="Zhao S."/>
            <person name="Lieberman T.D."/>
            <person name="Swanson P.K."/>
            <person name="Smith M."/>
            <person name="Roesemann S."/>
            <person name="Alexander J.E."/>
            <person name="Rich S.A."/>
            <person name="Livny J."/>
            <person name="Vlamakis H."/>
            <person name="Clish C."/>
            <person name="Bullock K."/>
            <person name="Deik A."/>
            <person name="Scott J."/>
            <person name="Pierce K.A."/>
            <person name="Xavier R.J."/>
            <person name="Alm E.J."/>
        </authorList>
    </citation>
    <scope>NUCLEOTIDE SEQUENCE [LARGE SCALE GENOMIC DNA]</scope>
    <source>
        <strain evidence="15 16">BIOML-A3</strain>
    </source>
</reference>
<dbReference type="NCBIfam" id="TIGR01865">
    <property type="entry name" value="cas_Csn1"/>
    <property type="match status" value="1"/>
</dbReference>
<feature type="domain" description="HNH Cas9-type" evidence="14">
    <location>
        <begin position="791"/>
        <end position="949"/>
    </location>
</feature>
<dbReference type="GO" id="GO:0003723">
    <property type="term" value="F:RNA binding"/>
    <property type="evidence" value="ECO:0007669"/>
    <property type="project" value="UniProtKB-UniRule"/>
</dbReference>
<comment type="similarity">
    <text evidence="2">Belongs to the CRISPR-associated protein Cas9 family. Subtype II-A subfamily.</text>
</comment>
<evidence type="ECO:0000313" key="16">
    <source>
        <dbReference type="Proteomes" id="UP000431304"/>
    </source>
</evidence>
<dbReference type="Gene3D" id="1.10.30.50">
    <property type="match status" value="1"/>
</dbReference>
<dbReference type="InterPro" id="IPR032240">
    <property type="entry name" value="Cas9_REC"/>
</dbReference>
<dbReference type="Pfam" id="PF16595">
    <property type="entry name" value="Cas9_PI"/>
    <property type="match status" value="1"/>
</dbReference>
<evidence type="ECO:0000256" key="1">
    <source>
        <dbReference type="ARBA" id="ARBA00001946"/>
    </source>
</evidence>
<comment type="caution">
    <text evidence="13">Lacks conserved residue(s) required for the propagation of feature annotation.</text>
</comment>
<protein>
    <recommendedName>
        <fullName evidence="13">CRISPR-associated endonuclease Cas9</fullName>
        <ecNumber evidence="13">3.1.-.-</ecNumber>
    </recommendedName>
</protein>
<keyword evidence="9 13" id="KW-0051">Antiviral defense</keyword>
<comment type="similarity">
    <text evidence="13">Belongs to the CRISPR-associated Cas9 family.</text>
</comment>
<keyword evidence="3 13" id="KW-0540">Nuclease</keyword>
<accession>A0A844E363</accession>
<evidence type="ECO:0000256" key="7">
    <source>
        <dbReference type="ARBA" id="ARBA00022842"/>
    </source>
</evidence>